<dbReference type="EMBL" id="QKYT01000245">
    <property type="protein sequence ID" value="RIA88825.1"/>
    <property type="molecule type" value="Genomic_DNA"/>
</dbReference>
<organism evidence="1 2">
    <name type="scientific">Glomus cerebriforme</name>
    <dbReference type="NCBI Taxonomy" id="658196"/>
    <lineage>
        <taxon>Eukaryota</taxon>
        <taxon>Fungi</taxon>
        <taxon>Fungi incertae sedis</taxon>
        <taxon>Mucoromycota</taxon>
        <taxon>Glomeromycotina</taxon>
        <taxon>Glomeromycetes</taxon>
        <taxon>Glomerales</taxon>
        <taxon>Glomeraceae</taxon>
        <taxon>Glomus</taxon>
    </lineage>
</organism>
<feature type="non-terminal residue" evidence="1">
    <location>
        <position position="245"/>
    </location>
</feature>
<dbReference type="AlphaFoldDB" id="A0A397SXV5"/>
<reference evidence="1 2" key="1">
    <citation type="submission" date="2018-06" db="EMBL/GenBank/DDBJ databases">
        <title>Comparative genomics reveals the genomic features of Rhizophagus irregularis, R. cerebriforme, R. diaphanum and Gigaspora rosea, and their symbiotic lifestyle signature.</title>
        <authorList>
            <person name="Morin E."/>
            <person name="San Clemente H."/>
            <person name="Chen E.C.H."/>
            <person name="De La Providencia I."/>
            <person name="Hainaut M."/>
            <person name="Kuo A."/>
            <person name="Kohler A."/>
            <person name="Murat C."/>
            <person name="Tang N."/>
            <person name="Roy S."/>
            <person name="Loubradou J."/>
            <person name="Henrissat B."/>
            <person name="Grigoriev I.V."/>
            <person name="Corradi N."/>
            <person name="Roux C."/>
            <person name="Martin F.M."/>
        </authorList>
    </citation>
    <scope>NUCLEOTIDE SEQUENCE [LARGE SCALE GENOMIC DNA]</scope>
    <source>
        <strain evidence="1 2">DAOM 227022</strain>
    </source>
</reference>
<gene>
    <name evidence="1" type="ORF">C1645_773926</name>
</gene>
<dbReference type="Proteomes" id="UP000265703">
    <property type="component" value="Unassembled WGS sequence"/>
</dbReference>
<protein>
    <submittedName>
        <fullName evidence="1">Uncharacterized protein</fullName>
    </submittedName>
</protein>
<dbReference type="OrthoDB" id="2410676at2759"/>
<name>A0A397SXV5_9GLOM</name>
<comment type="caution">
    <text evidence="1">The sequence shown here is derived from an EMBL/GenBank/DDBJ whole genome shotgun (WGS) entry which is preliminary data.</text>
</comment>
<evidence type="ECO:0000313" key="1">
    <source>
        <dbReference type="EMBL" id="RIA88825.1"/>
    </source>
</evidence>
<accession>A0A397SXV5</accession>
<proteinExistence type="predicted"/>
<evidence type="ECO:0000313" key="2">
    <source>
        <dbReference type="Proteomes" id="UP000265703"/>
    </source>
</evidence>
<sequence>MWCSHIRVPFKKLLKYNPRFFSKNKYIYMTKREYKDGEFRPGEHTSYIYCTVYDLLVFILNNTEKCANNHLNECIARIEQRRVVYVRSILLKRKIKKGLSSNEIDKLYGVYLSYKKSYEGHYPRWPEFNERMAYRILNSIKAIQQAWWSYKLGPETRAQRAWNIVINDDIPDRKKFLGILRKEQMVKNPETQEEYTIACDKFYVNFRKYYSEYIGIINLAKYTPPYKEYVYFSTGEWIEAKKHQL</sequence>
<keyword evidence="2" id="KW-1185">Reference proteome</keyword>